<evidence type="ECO:0000256" key="8">
    <source>
        <dbReference type="ARBA" id="ARBA00023163"/>
    </source>
</evidence>
<keyword evidence="11" id="KW-0648">Protein biosynthesis</keyword>
<dbReference type="InterPro" id="IPR036915">
    <property type="entry name" value="Cyclin-like_sf"/>
</dbReference>
<dbReference type="GO" id="GO:0016251">
    <property type="term" value="F:RNA polymerase II general transcription initiation factor activity"/>
    <property type="evidence" value="ECO:0007669"/>
    <property type="project" value="TreeGrafter"/>
</dbReference>
<sequence>MGGGNEASIQKSFKEISNMGERIHLTRNIIMRAQHLFKSVSNSKALRGRSSDDIIASCVYIACRQEGVPRSFKEICAASKVNKREIGRCFKLIVRSLEMNIEAVNSDDFIARFCSRLSLSDSIKKLAKHITNRSIELDLVPGRSPISIAATSICIAVGVFGKTPTFKEVCECTGCSESTIRQLLRFIMPYLKEIIPPDINCSGIIENMKC</sequence>
<dbReference type="GO" id="GO:0017025">
    <property type="term" value="F:TBP-class protein binding"/>
    <property type="evidence" value="ECO:0007669"/>
    <property type="project" value="InterPro"/>
</dbReference>
<dbReference type="GO" id="GO:0005634">
    <property type="term" value="C:nucleus"/>
    <property type="evidence" value="ECO:0007669"/>
    <property type="project" value="UniProtKB-SubCell"/>
</dbReference>
<dbReference type="GO" id="GO:0006367">
    <property type="term" value="P:transcription initiation at RNA polymerase II promoter"/>
    <property type="evidence" value="ECO:0007669"/>
    <property type="project" value="TreeGrafter"/>
</dbReference>
<keyword evidence="9" id="KW-0539">Nucleus</keyword>
<dbReference type="GO" id="GO:0070897">
    <property type="term" value="P:transcription preinitiation complex assembly"/>
    <property type="evidence" value="ECO:0007669"/>
    <property type="project" value="InterPro"/>
</dbReference>
<evidence type="ECO:0000256" key="4">
    <source>
        <dbReference type="ARBA" id="ARBA00022737"/>
    </source>
</evidence>
<reference evidence="11" key="1">
    <citation type="submission" date="2018-11" db="EMBL/GenBank/DDBJ databases">
        <title>Henneguya salminicola genome and transcriptome.</title>
        <authorList>
            <person name="Yahalomi D."/>
            <person name="Atkinson S.D."/>
            <person name="Neuhof M."/>
            <person name="Chang E.S."/>
            <person name="Philippe H."/>
            <person name="Cartwright P."/>
            <person name="Bartholomew J.L."/>
            <person name="Huchon D."/>
        </authorList>
    </citation>
    <scope>NUCLEOTIDE SEQUENCE</scope>
    <source>
        <strain evidence="11">Hz1</strain>
        <tissue evidence="11">Whole</tissue>
    </source>
</reference>
<feature type="domain" description="Cyclin-like" evidence="10">
    <location>
        <begin position="108"/>
        <end position="189"/>
    </location>
</feature>
<evidence type="ECO:0000256" key="2">
    <source>
        <dbReference type="ARBA" id="ARBA00010857"/>
    </source>
</evidence>
<dbReference type="SUPFAM" id="SSF47954">
    <property type="entry name" value="Cyclin-like"/>
    <property type="match status" value="2"/>
</dbReference>
<dbReference type="GO" id="GO:0097550">
    <property type="term" value="C:transcription preinitiation complex"/>
    <property type="evidence" value="ECO:0007669"/>
    <property type="project" value="TreeGrafter"/>
</dbReference>
<dbReference type="Gene3D" id="1.10.472.10">
    <property type="entry name" value="Cyclin-like"/>
    <property type="match status" value="2"/>
</dbReference>
<comment type="subcellular location">
    <subcellularLocation>
        <location evidence="1">Nucleus</location>
    </subcellularLocation>
</comment>
<evidence type="ECO:0000256" key="6">
    <source>
        <dbReference type="ARBA" id="ARBA00022833"/>
    </source>
</evidence>
<dbReference type="PRINTS" id="PR00685">
    <property type="entry name" value="TIFACTORIIB"/>
</dbReference>
<dbReference type="InterPro" id="IPR013150">
    <property type="entry name" value="TFIIB_cyclin"/>
</dbReference>
<evidence type="ECO:0000256" key="7">
    <source>
        <dbReference type="ARBA" id="ARBA00023015"/>
    </source>
</evidence>
<dbReference type="AlphaFoldDB" id="A0A6G3MEC8"/>
<evidence type="ECO:0000259" key="10">
    <source>
        <dbReference type="SMART" id="SM00385"/>
    </source>
</evidence>
<dbReference type="InterPro" id="IPR000812">
    <property type="entry name" value="TFIIB"/>
</dbReference>
<feature type="domain" description="Cyclin-like" evidence="10">
    <location>
        <begin position="14"/>
        <end position="95"/>
    </location>
</feature>
<keyword evidence="7" id="KW-0805">Transcription regulation</keyword>
<dbReference type="GO" id="GO:0003743">
    <property type="term" value="F:translation initiation factor activity"/>
    <property type="evidence" value="ECO:0007669"/>
    <property type="project" value="UniProtKB-KW"/>
</dbReference>
<evidence type="ECO:0000256" key="5">
    <source>
        <dbReference type="ARBA" id="ARBA00022771"/>
    </source>
</evidence>
<keyword evidence="6" id="KW-0862">Zinc</keyword>
<evidence type="ECO:0000256" key="1">
    <source>
        <dbReference type="ARBA" id="ARBA00004123"/>
    </source>
</evidence>
<dbReference type="CDD" id="cd20551">
    <property type="entry name" value="CYCLIN_TFIIB_rpt1"/>
    <property type="match status" value="1"/>
</dbReference>
<keyword evidence="5" id="KW-0863">Zinc-finger</keyword>
<dbReference type="PANTHER" id="PTHR11618">
    <property type="entry name" value="TRANSCRIPTION INITIATION FACTOR IIB-RELATED"/>
    <property type="match status" value="1"/>
</dbReference>
<keyword evidence="3" id="KW-0479">Metal-binding</keyword>
<evidence type="ECO:0000256" key="9">
    <source>
        <dbReference type="ARBA" id="ARBA00023242"/>
    </source>
</evidence>
<protein>
    <submittedName>
        <fullName evidence="11">Transcription initiation factor IIB (Trinotate prediction)</fullName>
    </submittedName>
</protein>
<keyword evidence="4" id="KW-0677">Repeat</keyword>
<proteinExistence type="inferred from homology"/>
<dbReference type="PANTHER" id="PTHR11618:SF13">
    <property type="entry name" value="TRANSCRIPTION INITIATION FACTOR IIB"/>
    <property type="match status" value="1"/>
</dbReference>
<name>A0A6G3MEC8_HENSL</name>
<dbReference type="SMART" id="SM00385">
    <property type="entry name" value="CYCLIN"/>
    <property type="match status" value="2"/>
</dbReference>
<keyword evidence="8" id="KW-0804">Transcription</keyword>
<dbReference type="Pfam" id="PF00382">
    <property type="entry name" value="TFIIB"/>
    <property type="match status" value="2"/>
</dbReference>
<dbReference type="EMBL" id="GHBP01000634">
    <property type="protein sequence ID" value="NDJ92405.1"/>
    <property type="molecule type" value="Transcribed_RNA"/>
</dbReference>
<organism evidence="11">
    <name type="scientific">Henneguya salminicola</name>
    <name type="common">Myxosporean</name>
    <dbReference type="NCBI Taxonomy" id="69463"/>
    <lineage>
        <taxon>Eukaryota</taxon>
        <taxon>Metazoa</taxon>
        <taxon>Cnidaria</taxon>
        <taxon>Myxozoa</taxon>
        <taxon>Myxosporea</taxon>
        <taxon>Bivalvulida</taxon>
        <taxon>Platysporina</taxon>
        <taxon>Myxobolidae</taxon>
        <taxon>Henneguya</taxon>
    </lineage>
</organism>
<evidence type="ECO:0000313" key="11">
    <source>
        <dbReference type="EMBL" id="NDJ92405.1"/>
    </source>
</evidence>
<evidence type="ECO:0000256" key="3">
    <source>
        <dbReference type="ARBA" id="ARBA00022723"/>
    </source>
</evidence>
<accession>A0A6G3MEC8</accession>
<dbReference type="FunFam" id="1.10.472.10:FF:000019">
    <property type="entry name" value="transcription initiation factor IIB"/>
    <property type="match status" value="1"/>
</dbReference>
<dbReference type="GO" id="GO:0008270">
    <property type="term" value="F:zinc ion binding"/>
    <property type="evidence" value="ECO:0007669"/>
    <property type="project" value="UniProtKB-KW"/>
</dbReference>
<comment type="similarity">
    <text evidence="2">Belongs to the TFIIB family.</text>
</comment>
<dbReference type="InterPro" id="IPR013763">
    <property type="entry name" value="Cyclin-like_dom"/>
</dbReference>
<keyword evidence="11" id="KW-0396">Initiation factor</keyword>